<name>A0ABS1HJC8_9BACT</name>
<keyword evidence="3" id="KW-1185">Reference proteome</keyword>
<dbReference type="SUPFAM" id="SSF56935">
    <property type="entry name" value="Porins"/>
    <property type="match status" value="1"/>
</dbReference>
<evidence type="ECO:0000313" key="2">
    <source>
        <dbReference type="EMBL" id="MBK3517788.1"/>
    </source>
</evidence>
<reference evidence="2 3" key="1">
    <citation type="submission" date="2021-01" db="EMBL/GenBank/DDBJ databases">
        <title>Carboxyliciviraga sp.nov., isolated from coastal sediments.</title>
        <authorList>
            <person name="Lu D."/>
            <person name="Zhang T."/>
        </authorList>
    </citation>
    <scope>NUCLEOTIDE SEQUENCE [LARGE SCALE GENOMIC DNA]</scope>
    <source>
        <strain evidence="2 3">N1Y132</strain>
    </source>
</reference>
<dbReference type="InterPro" id="IPR045748">
    <property type="entry name" value="DcaP"/>
</dbReference>
<evidence type="ECO:0000256" key="1">
    <source>
        <dbReference type="SAM" id="SignalP"/>
    </source>
</evidence>
<dbReference type="Pfam" id="PF19577">
    <property type="entry name" value="DcaP"/>
    <property type="match status" value="1"/>
</dbReference>
<comment type="caution">
    <text evidence="2">The sequence shown here is derived from an EMBL/GenBank/DDBJ whole genome shotgun (WGS) entry which is preliminary data.</text>
</comment>
<feature type="chain" id="PRO_5045480449" description="Porin" evidence="1">
    <location>
        <begin position="19"/>
        <end position="390"/>
    </location>
</feature>
<dbReference type="EMBL" id="JAENRR010000022">
    <property type="protein sequence ID" value="MBK3517788.1"/>
    <property type="molecule type" value="Genomic_DNA"/>
</dbReference>
<proteinExistence type="predicted"/>
<sequence>MKKLFYPLLLFMTIGVCAQENESQTTFKFGGYIKADFINTWYENGDVGESSPLRDFHLPSQIPVGAKDEHIDLDYHVKESRFNFDVKTNLLGKEIHGFIELDFMMSKAGDEKVTNSYNPRIRHAYFEWDKLLIGQTWSTFMVVVVPDEIDFAGAMDGLVFVRQPQIRFKLGNWWLALENPETTITPYQESHTEVTESEVSPDIIFRNNFSGDWGNWAVAIMGRTLHKKDSIKHYAMGVGITTGGKIKVGRRGDDIRMMATYGTGLGRYLSAGFSAGAVVDNEGALNTIDVVNAYIAYNHFWKPKVWSSSFSVAVYNAMHDDNLVVPEINKSSYSISGNIKWDIAPQLRFGAEYMYGYRELQGGVNGAFHRLQLAAKYTFGYNNTVADEKR</sequence>
<protein>
    <recommendedName>
        <fullName evidence="4">Porin</fullName>
    </recommendedName>
</protein>
<keyword evidence="1" id="KW-0732">Signal</keyword>
<dbReference type="RefSeq" id="WP_200465018.1">
    <property type="nucleotide sequence ID" value="NZ_JAENRR010000022.1"/>
</dbReference>
<accession>A0ABS1HJC8</accession>
<evidence type="ECO:0000313" key="3">
    <source>
        <dbReference type="Proteomes" id="UP000605676"/>
    </source>
</evidence>
<organism evidence="2 3">
    <name type="scientific">Carboxylicivirga marina</name>
    <dbReference type="NCBI Taxonomy" id="2800988"/>
    <lineage>
        <taxon>Bacteria</taxon>
        <taxon>Pseudomonadati</taxon>
        <taxon>Bacteroidota</taxon>
        <taxon>Bacteroidia</taxon>
        <taxon>Marinilabiliales</taxon>
        <taxon>Marinilabiliaceae</taxon>
        <taxon>Carboxylicivirga</taxon>
    </lineage>
</organism>
<feature type="signal peptide" evidence="1">
    <location>
        <begin position="1"/>
        <end position="18"/>
    </location>
</feature>
<dbReference type="Proteomes" id="UP000605676">
    <property type="component" value="Unassembled WGS sequence"/>
</dbReference>
<gene>
    <name evidence="2" type="ORF">JIV24_10635</name>
</gene>
<evidence type="ECO:0008006" key="4">
    <source>
        <dbReference type="Google" id="ProtNLM"/>
    </source>
</evidence>